<comment type="caution">
    <text evidence="1">The sequence shown here is derived from an EMBL/GenBank/DDBJ whole genome shotgun (WGS) entry which is preliminary data.</text>
</comment>
<evidence type="ECO:0000313" key="1">
    <source>
        <dbReference type="EMBL" id="KAK6517144.1"/>
    </source>
</evidence>
<sequence length="140" mass="15932">MNDLLLAHYSTSYPSSTVVAVVVSTFQIQPGNLWYSNTSKRLWARPQDAGRRGILHHGSRFSFVFLNRVNGIQCGSGLGRFDFVVIELELQYNLVVAWSRRVTETKIYFSPSVRFYLNDGPMMMMIDVWMVVAMVMVADG</sequence>
<gene>
    <name evidence="1" type="ORF">TWF506_011492</name>
</gene>
<protein>
    <submittedName>
        <fullName evidence="1">Uncharacterized protein</fullName>
    </submittedName>
</protein>
<reference evidence="1 2" key="1">
    <citation type="submission" date="2019-10" db="EMBL/GenBank/DDBJ databases">
        <authorList>
            <person name="Palmer J.M."/>
        </authorList>
    </citation>
    <scope>NUCLEOTIDE SEQUENCE [LARGE SCALE GENOMIC DNA]</scope>
    <source>
        <strain evidence="1 2">TWF506</strain>
    </source>
</reference>
<keyword evidence="2" id="KW-1185">Reference proteome</keyword>
<evidence type="ECO:0000313" key="2">
    <source>
        <dbReference type="Proteomes" id="UP001307849"/>
    </source>
</evidence>
<dbReference type="EMBL" id="JAVHJM010000003">
    <property type="protein sequence ID" value="KAK6517144.1"/>
    <property type="molecule type" value="Genomic_DNA"/>
</dbReference>
<dbReference type="Proteomes" id="UP001307849">
    <property type="component" value="Unassembled WGS sequence"/>
</dbReference>
<accession>A0AAN8RZ73</accession>
<proteinExistence type="predicted"/>
<dbReference type="AlphaFoldDB" id="A0AAN8RZ73"/>
<organism evidence="1 2">
    <name type="scientific">Arthrobotrys conoides</name>
    <dbReference type="NCBI Taxonomy" id="74498"/>
    <lineage>
        <taxon>Eukaryota</taxon>
        <taxon>Fungi</taxon>
        <taxon>Dikarya</taxon>
        <taxon>Ascomycota</taxon>
        <taxon>Pezizomycotina</taxon>
        <taxon>Orbiliomycetes</taxon>
        <taxon>Orbiliales</taxon>
        <taxon>Orbiliaceae</taxon>
        <taxon>Arthrobotrys</taxon>
    </lineage>
</organism>
<name>A0AAN8RZ73_9PEZI</name>